<dbReference type="AlphaFoldDB" id="U4L579"/>
<evidence type="ECO:0000256" key="1">
    <source>
        <dbReference type="SAM" id="MobiDB-lite"/>
    </source>
</evidence>
<dbReference type="OrthoDB" id="5396703at2759"/>
<gene>
    <name evidence="2" type="ORF">PCON_11490</name>
</gene>
<reference evidence="2 3" key="1">
    <citation type="journal article" date="2013" name="PLoS Genet.">
        <title>The genome and development-dependent transcriptomes of Pyronema confluens: a window into fungal evolution.</title>
        <authorList>
            <person name="Traeger S."/>
            <person name="Altegoer F."/>
            <person name="Freitag M."/>
            <person name="Gabaldon T."/>
            <person name="Kempken F."/>
            <person name="Kumar A."/>
            <person name="Marcet-Houben M."/>
            <person name="Poggeler S."/>
            <person name="Stajich J.E."/>
            <person name="Nowrousian M."/>
        </authorList>
    </citation>
    <scope>NUCLEOTIDE SEQUENCE [LARGE SCALE GENOMIC DNA]</scope>
    <source>
        <strain evidence="3">CBS 100304</strain>
        <tissue evidence="2">Vegetative mycelium</tissue>
    </source>
</reference>
<feature type="region of interest" description="Disordered" evidence="1">
    <location>
        <begin position="314"/>
        <end position="354"/>
    </location>
</feature>
<feature type="compositionally biased region" description="Low complexity" evidence="1">
    <location>
        <begin position="751"/>
        <end position="762"/>
    </location>
</feature>
<feature type="region of interest" description="Disordered" evidence="1">
    <location>
        <begin position="740"/>
        <end position="781"/>
    </location>
</feature>
<feature type="region of interest" description="Disordered" evidence="1">
    <location>
        <begin position="684"/>
        <end position="705"/>
    </location>
</feature>
<dbReference type="Proteomes" id="UP000018144">
    <property type="component" value="Unassembled WGS sequence"/>
</dbReference>
<keyword evidence="3" id="KW-1185">Reference proteome</keyword>
<feature type="region of interest" description="Disordered" evidence="1">
    <location>
        <begin position="368"/>
        <end position="402"/>
    </location>
</feature>
<feature type="compositionally biased region" description="Basic and acidic residues" evidence="1">
    <location>
        <begin position="581"/>
        <end position="603"/>
    </location>
</feature>
<feature type="region of interest" description="Disordered" evidence="1">
    <location>
        <begin position="875"/>
        <end position="909"/>
    </location>
</feature>
<organism evidence="2 3">
    <name type="scientific">Pyronema omphalodes (strain CBS 100304)</name>
    <name type="common">Pyronema confluens</name>
    <dbReference type="NCBI Taxonomy" id="1076935"/>
    <lineage>
        <taxon>Eukaryota</taxon>
        <taxon>Fungi</taxon>
        <taxon>Dikarya</taxon>
        <taxon>Ascomycota</taxon>
        <taxon>Pezizomycotina</taxon>
        <taxon>Pezizomycetes</taxon>
        <taxon>Pezizales</taxon>
        <taxon>Pyronemataceae</taxon>
        <taxon>Pyronema</taxon>
    </lineage>
</organism>
<protein>
    <submittedName>
        <fullName evidence="2">Uncharacterized protein</fullName>
    </submittedName>
</protein>
<feature type="region of interest" description="Disordered" evidence="1">
    <location>
        <begin position="1008"/>
        <end position="1041"/>
    </location>
</feature>
<evidence type="ECO:0000313" key="3">
    <source>
        <dbReference type="Proteomes" id="UP000018144"/>
    </source>
</evidence>
<feature type="compositionally biased region" description="Low complexity" evidence="1">
    <location>
        <begin position="329"/>
        <end position="351"/>
    </location>
</feature>
<feature type="region of interest" description="Disordered" evidence="1">
    <location>
        <begin position="569"/>
        <end position="613"/>
    </location>
</feature>
<feature type="compositionally biased region" description="Low complexity" evidence="1">
    <location>
        <begin position="684"/>
        <end position="693"/>
    </location>
</feature>
<dbReference type="EMBL" id="HF935654">
    <property type="protein sequence ID" value="CCX11896.1"/>
    <property type="molecule type" value="Genomic_DNA"/>
</dbReference>
<evidence type="ECO:0000313" key="2">
    <source>
        <dbReference type="EMBL" id="CCX11896.1"/>
    </source>
</evidence>
<accession>U4L579</accession>
<sequence length="1273" mass="138741">MFLSNTFALFRPPVQIQVHLQVQIASASSSPTAHNKEPHRPYLQQFFATNPFTLSTPSFFPKPPPPATESTSFSVAAAAFASLTRHSLVHPEATAQQSPTLRHLSSLLTSREQQSAPEATTPTAVVTHEVHCQRYYCWNPISFPKPPTPRTIMLSDDSTQRKAAITTNPLLTGSITKSSQTKKSVLSYLSSRAGQSFLDRLEEETRLKRKSSRTSVGGEAAEVRGTASLSPACAAKAAQDGDRAVHEVSLGTGVKESCGKVGRDACGSTRLAAGTKESEAVLEGGASIARKCALQRTHVRDTTVEHVATGVRDVRGGDESADEDALAATGRSSTTSNRTITPSNTTTTPGSLRRTGVIPAAAGSTRFSRVRGGSAASDVDGAGDGVLDRRPSTSIDPPPLRSQLDAQDQLRLKESFKTESFNLLVQDLTSEYKPAKQIHTTMVLGRLEFGYPFRLLTRATAAPVEQVAPIDAESTPIVEDGICSQPLPVGSQVVAIVDEASDLSNVDQRGLPSGSNVVVIVDQHFDLRFQPRPVEVDPDAITEAPSAETNETRLRWKVVHPDYTEKNELVLHGTGSGESSGSHEPKERIVSPENKGLNEKHSVEASTEEQVTEPVAEQIAVPIAELLEDTATPVALPVIETEPIIATADAIEIEQPVAVPFQESNVVTIEDNVIEVSITKAPEPEAGAEVQEPVVEEPEVDTTSQVPARCMSPIPLHWTEEQTLEIVAKVKTAVKDKLPGRPESIIDPEDLPALPESPALEPVEPEGSKVGQHQASPPGTPLMESSKDAVMRILPYAPLTPPETPLGFRPGRGRSNTIEFNLPIPNYMQTPLTPSSVLDSPVLFRAKQESPYFIPAPPSPSSSSVVKSRRRVKEAIREEDESKDSDIEEIRRDVYPSPPSSPMPLSSKGKELARVPSFTVYPSPPASIHNLTLEEKTEDQQFHIPDAPWATAEEIFQSPYSYTYARPETPQSCALSRRWSGASRATFNTGITTPAISRPASAIGHHAPGKLLTWTDSAEPTRSESRASNRRSKIIVPPAPEPPKPILRWSISMPLIREQWDLQTPQIMPGAQMQHADNDDYEHVTIPGRIQLLPMTRGVIVTPPRVERRKKHRIRRSDSLGPHRRKVKSLINYGHDELEGLGGLFGFNAIPEAPEERITEIIDSGDEYTKEDIARALEMKAPMVKVHTLPGLQSNISVDDKIATIVKTAAVFASAVPVKKAETDAKEMTPSVKERERKRDVLKRLQRGFGSLKEKAKEKTKEKIYRPRALPRD</sequence>
<name>U4L579_PYROM</name>
<feature type="region of interest" description="Disordered" evidence="1">
    <location>
        <begin position="1252"/>
        <end position="1273"/>
    </location>
</feature>
<proteinExistence type="predicted"/>
<feature type="compositionally biased region" description="Basic and acidic residues" evidence="1">
    <location>
        <begin position="884"/>
        <end position="894"/>
    </location>
</feature>